<dbReference type="SUPFAM" id="SSF53335">
    <property type="entry name" value="S-adenosyl-L-methionine-dependent methyltransferases"/>
    <property type="match status" value="1"/>
</dbReference>
<dbReference type="RefSeq" id="WP_055150472.1">
    <property type="nucleotide sequence ID" value="NZ_CYZU01000002.1"/>
</dbReference>
<evidence type="ECO:0000313" key="2">
    <source>
        <dbReference type="EMBL" id="CUN74381.1"/>
    </source>
</evidence>
<dbReference type="STRING" id="39482.ERS852491_00406"/>
<dbReference type="OrthoDB" id="9791837at2"/>
<dbReference type="Pfam" id="PF13847">
    <property type="entry name" value="Methyltransf_31"/>
    <property type="match status" value="1"/>
</dbReference>
<dbReference type="EMBL" id="CYZU01000002">
    <property type="protein sequence ID" value="CUN74381.1"/>
    <property type="molecule type" value="Genomic_DNA"/>
</dbReference>
<dbReference type="Gene3D" id="3.40.50.150">
    <property type="entry name" value="Vaccinia Virus protein VP39"/>
    <property type="match status" value="1"/>
</dbReference>
<organism evidence="2 3">
    <name type="scientific">Faecalicatena contorta</name>
    <dbReference type="NCBI Taxonomy" id="39482"/>
    <lineage>
        <taxon>Bacteria</taxon>
        <taxon>Bacillati</taxon>
        <taxon>Bacillota</taxon>
        <taxon>Clostridia</taxon>
        <taxon>Lachnospirales</taxon>
        <taxon>Lachnospiraceae</taxon>
        <taxon>Faecalicatena</taxon>
    </lineage>
</organism>
<dbReference type="AlphaFoldDB" id="A0A173ZDR5"/>
<dbReference type="CDD" id="cd02440">
    <property type="entry name" value="AdoMet_MTases"/>
    <property type="match status" value="1"/>
</dbReference>
<dbReference type="InterPro" id="IPR025714">
    <property type="entry name" value="Methyltranfer_dom"/>
</dbReference>
<accession>A0A173ZDR5</accession>
<dbReference type="InterPro" id="IPR029063">
    <property type="entry name" value="SAM-dependent_MTases_sf"/>
</dbReference>
<evidence type="ECO:0000313" key="3">
    <source>
        <dbReference type="Proteomes" id="UP000095544"/>
    </source>
</evidence>
<proteinExistence type="predicted"/>
<sequence length="260" mass="29685">MNEKVKEKLAESLTSDETGIIPFLPYLLQDFWELGSSPEEMLLTFKNHIPMNRDTKVLDLACGKGAVSVRLAKELNIHFKGVDILPEFIDYAKCKAQEYGVSDLCKFEVQDVNISVETEKNYDCVIFGAVGSILGSFKETISKLMSTIKNEGFLLIDDAYVTDQAANGQLQFEKPYPTYDEWCECFHELGLHMIECKSCTDPVSDTAEKEMSWITSRANDLMIHYPEHKSMFERYVISQRSEYNDLEENLIGAAWLLQKN</sequence>
<name>A0A173ZDR5_9FIRM</name>
<keyword evidence="2" id="KW-0808">Transferase</keyword>
<feature type="domain" description="Methyltransferase" evidence="1">
    <location>
        <begin position="53"/>
        <end position="169"/>
    </location>
</feature>
<protein>
    <submittedName>
        <fullName evidence="2">Mg-protoporphyrin IX methyl transferase</fullName>
    </submittedName>
</protein>
<dbReference type="GO" id="GO:0016740">
    <property type="term" value="F:transferase activity"/>
    <property type="evidence" value="ECO:0007669"/>
    <property type="project" value="UniProtKB-KW"/>
</dbReference>
<dbReference type="PANTHER" id="PTHR43861">
    <property type="entry name" value="TRANS-ACONITATE 2-METHYLTRANSFERASE-RELATED"/>
    <property type="match status" value="1"/>
</dbReference>
<reference evidence="2 3" key="1">
    <citation type="submission" date="2015-09" db="EMBL/GenBank/DDBJ databases">
        <authorList>
            <consortium name="Pathogen Informatics"/>
        </authorList>
    </citation>
    <scope>NUCLEOTIDE SEQUENCE [LARGE SCALE GENOMIC DNA]</scope>
    <source>
        <strain evidence="2 3">2789STDY5834876</strain>
    </source>
</reference>
<evidence type="ECO:0000259" key="1">
    <source>
        <dbReference type="Pfam" id="PF13847"/>
    </source>
</evidence>
<gene>
    <name evidence="2" type="primary">yjhP</name>
    <name evidence="2" type="ORF">ERS852491_00406</name>
</gene>
<dbReference type="Proteomes" id="UP000095544">
    <property type="component" value="Unassembled WGS sequence"/>
</dbReference>